<sequence>MIFSYKVTKYILMNEIFMSYFFSFHLILFEINDLSLQKIICVM</sequence>
<accession>D1W659</accession>
<reference evidence="2 3" key="1">
    <citation type="submission" date="2009-12" db="EMBL/GenBank/DDBJ databases">
        <title>Genome Sequence of Prevotella buccalis ATCC 35310.</title>
        <authorList>
            <person name="Durkin A.S."/>
            <person name="Madupu R."/>
            <person name="Torralba M."/>
            <person name="Methe B."/>
            <person name="Sutton G."/>
            <person name="Strausberg R.L."/>
            <person name="Nelson K.E."/>
        </authorList>
    </citation>
    <scope>NUCLEOTIDE SEQUENCE [LARGE SCALE GENOMIC DNA]</scope>
    <source>
        <strain evidence="2 3">ATCC 35310</strain>
    </source>
</reference>
<protein>
    <submittedName>
        <fullName evidence="2">Uncharacterized protein</fullName>
    </submittedName>
</protein>
<keyword evidence="3" id="KW-1185">Reference proteome</keyword>
<organism evidence="2 3">
    <name type="scientific">Hoylesella buccalis ATCC 35310</name>
    <dbReference type="NCBI Taxonomy" id="679190"/>
    <lineage>
        <taxon>Bacteria</taxon>
        <taxon>Pseudomonadati</taxon>
        <taxon>Bacteroidota</taxon>
        <taxon>Bacteroidia</taxon>
        <taxon>Bacteroidales</taxon>
        <taxon>Prevotellaceae</taxon>
        <taxon>Hoylesella</taxon>
    </lineage>
</organism>
<evidence type="ECO:0000313" key="3">
    <source>
        <dbReference type="Proteomes" id="UP000005283"/>
    </source>
</evidence>
<comment type="caution">
    <text evidence="2">The sequence shown here is derived from an EMBL/GenBank/DDBJ whole genome shotgun (WGS) entry which is preliminary data.</text>
</comment>
<name>D1W659_9BACT</name>
<evidence type="ECO:0000313" key="2">
    <source>
        <dbReference type="EMBL" id="EFA92076.1"/>
    </source>
</evidence>
<dbReference type="EMBL" id="ADEG01000058">
    <property type="protein sequence ID" value="EFA92076.1"/>
    <property type="molecule type" value="Genomic_DNA"/>
</dbReference>
<feature type="transmembrane region" description="Helical" evidence="1">
    <location>
        <begin position="12"/>
        <end position="29"/>
    </location>
</feature>
<dbReference type="AlphaFoldDB" id="D1W659"/>
<dbReference type="Proteomes" id="UP000005283">
    <property type="component" value="Unassembled WGS sequence"/>
</dbReference>
<keyword evidence="1" id="KW-0812">Transmembrane</keyword>
<keyword evidence="1" id="KW-1133">Transmembrane helix</keyword>
<keyword evidence="1" id="KW-0472">Membrane</keyword>
<proteinExistence type="predicted"/>
<evidence type="ECO:0000256" key="1">
    <source>
        <dbReference type="SAM" id="Phobius"/>
    </source>
</evidence>
<gene>
    <name evidence="2" type="ORF">HMPREF0650_1647</name>
</gene>